<dbReference type="InterPro" id="IPR037069">
    <property type="entry name" value="AcylCoA_DH/ox_N_sf"/>
</dbReference>
<dbReference type="InterPro" id="IPR009075">
    <property type="entry name" value="AcylCo_DH/oxidase_C"/>
</dbReference>
<organism evidence="8 9">
    <name type="scientific">Sphingomonas canadensis</name>
    <dbReference type="NCBI Taxonomy" id="1219257"/>
    <lineage>
        <taxon>Bacteria</taxon>
        <taxon>Pseudomonadati</taxon>
        <taxon>Pseudomonadota</taxon>
        <taxon>Alphaproteobacteria</taxon>
        <taxon>Sphingomonadales</taxon>
        <taxon>Sphingomonadaceae</taxon>
        <taxon>Sphingomonas</taxon>
    </lineage>
</organism>
<dbReference type="SUPFAM" id="SSF56645">
    <property type="entry name" value="Acyl-CoA dehydrogenase NM domain-like"/>
    <property type="match status" value="1"/>
</dbReference>
<feature type="domain" description="Acyl-CoA dehydrogenase/oxidase C-terminal" evidence="6">
    <location>
        <begin position="231"/>
        <end position="365"/>
    </location>
</feature>
<comment type="caution">
    <text evidence="8">The sequence shown here is derived from an EMBL/GenBank/DDBJ whole genome shotgun (WGS) entry which is preliminary data.</text>
</comment>
<dbReference type="Gene3D" id="1.10.540.10">
    <property type="entry name" value="Acyl-CoA dehydrogenase/oxidase, N-terminal domain"/>
    <property type="match status" value="1"/>
</dbReference>
<dbReference type="SUPFAM" id="SSF47203">
    <property type="entry name" value="Acyl-CoA dehydrogenase C-terminal domain-like"/>
    <property type="match status" value="1"/>
</dbReference>
<comment type="similarity">
    <text evidence="2">Belongs to the acyl-CoA dehydrogenase family.</text>
</comment>
<keyword evidence="4" id="KW-0274">FAD</keyword>
<dbReference type="Gene3D" id="1.20.140.10">
    <property type="entry name" value="Butyryl-CoA Dehydrogenase, subunit A, domain 3"/>
    <property type="match status" value="1"/>
</dbReference>
<evidence type="ECO:0000256" key="3">
    <source>
        <dbReference type="ARBA" id="ARBA00022630"/>
    </source>
</evidence>
<gene>
    <name evidence="8" type="ORF">ACFQ1E_16350</name>
</gene>
<sequence>MNLSTTQLDTARPADEGSEIRGLLRQSLETLLSRIYSFEQRSAGRASPGREVEGAWEAYAELGLLALTLPEEHGGFAAELADIAMAAELMGGSMTVEPYRPTMVAARLIAAAGAPDQQARWLPGVASGTVRAALAHEEGSGRLAAPIAAAAVREGEGWRLSGRKTVAAGGDNADVFVISALTDGETVLFAVPAGAVKRRAYRCFDWTGAADLDLDGLVLPADALMPGGGDALARALDEATALACADAVGAIRAANRLVREHTGTRKQFGRSLDSFQVLQHRMVDMAIAEELAAPIAESAIKACELAAPADRARAVSAAKVKVGDSARLVGQECVQLHGGMGLTQEYPASHLFARLGLFERAHGDRDDHIERYAALMSR</sequence>
<evidence type="ECO:0000259" key="6">
    <source>
        <dbReference type="Pfam" id="PF00441"/>
    </source>
</evidence>
<comment type="cofactor">
    <cofactor evidence="1">
        <name>FAD</name>
        <dbReference type="ChEBI" id="CHEBI:57692"/>
    </cofactor>
</comment>
<keyword evidence="5 8" id="KW-0560">Oxidoreductase</keyword>
<evidence type="ECO:0000256" key="4">
    <source>
        <dbReference type="ARBA" id="ARBA00022827"/>
    </source>
</evidence>
<accession>A0ABW3H8X0</accession>
<keyword evidence="9" id="KW-1185">Reference proteome</keyword>
<dbReference type="PANTHER" id="PTHR43884">
    <property type="entry name" value="ACYL-COA DEHYDROGENASE"/>
    <property type="match status" value="1"/>
</dbReference>
<dbReference type="EC" id="1.-.-.-" evidence="8"/>
<dbReference type="InterPro" id="IPR046373">
    <property type="entry name" value="Acyl-CoA_Oxase/DH_mid-dom_sf"/>
</dbReference>
<dbReference type="Gene3D" id="2.40.110.10">
    <property type="entry name" value="Butyryl-CoA Dehydrogenase, subunit A, domain 2"/>
    <property type="match status" value="1"/>
</dbReference>
<evidence type="ECO:0000259" key="7">
    <source>
        <dbReference type="Pfam" id="PF02771"/>
    </source>
</evidence>
<evidence type="ECO:0000313" key="9">
    <source>
        <dbReference type="Proteomes" id="UP001596977"/>
    </source>
</evidence>
<name>A0ABW3H8X0_9SPHN</name>
<protein>
    <submittedName>
        <fullName evidence="8">Acyl-CoA dehydrogenase family protein</fullName>
        <ecNumber evidence="8">1.-.-.-</ecNumber>
    </submittedName>
</protein>
<dbReference type="GO" id="GO:0016491">
    <property type="term" value="F:oxidoreductase activity"/>
    <property type="evidence" value="ECO:0007669"/>
    <property type="project" value="UniProtKB-KW"/>
</dbReference>
<dbReference type="Pfam" id="PF02771">
    <property type="entry name" value="Acyl-CoA_dh_N"/>
    <property type="match status" value="1"/>
</dbReference>
<dbReference type="Proteomes" id="UP001596977">
    <property type="component" value="Unassembled WGS sequence"/>
</dbReference>
<evidence type="ECO:0000256" key="5">
    <source>
        <dbReference type="ARBA" id="ARBA00023002"/>
    </source>
</evidence>
<evidence type="ECO:0000256" key="1">
    <source>
        <dbReference type="ARBA" id="ARBA00001974"/>
    </source>
</evidence>
<dbReference type="InterPro" id="IPR013786">
    <property type="entry name" value="AcylCoA_DH/ox_N"/>
</dbReference>
<dbReference type="PANTHER" id="PTHR43884:SF20">
    <property type="entry name" value="ACYL-COA DEHYDROGENASE FADE28"/>
    <property type="match status" value="1"/>
</dbReference>
<evidence type="ECO:0000256" key="2">
    <source>
        <dbReference type="ARBA" id="ARBA00009347"/>
    </source>
</evidence>
<proteinExistence type="inferred from homology"/>
<reference evidence="9" key="1">
    <citation type="journal article" date="2019" name="Int. J. Syst. Evol. Microbiol.">
        <title>The Global Catalogue of Microorganisms (GCM) 10K type strain sequencing project: providing services to taxonomists for standard genome sequencing and annotation.</title>
        <authorList>
            <consortium name="The Broad Institute Genomics Platform"/>
            <consortium name="The Broad Institute Genome Sequencing Center for Infectious Disease"/>
            <person name="Wu L."/>
            <person name="Ma J."/>
        </authorList>
    </citation>
    <scope>NUCLEOTIDE SEQUENCE [LARGE SCALE GENOMIC DNA]</scope>
    <source>
        <strain evidence="9">CCUG 62982</strain>
    </source>
</reference>
<feature type="domain" description="Acyl-CoA dehydrogenase/oxidase N-terminal" evidence="7">
    <location>
        <begin position="50"/>
        <end position="128"/>
    </location>
</feature>
<dbReference type="RefSeq" id="WP_264945682.1">
    <property type="nucleotide sequence ID" value="NZ_JAPDRA010000009.1"/>
</dbReference>
<dbReference type="EMBL" id="JBHTJG010000009">
    <property type="protein sequence ID" value="MFD0947915.1"/>
    <property type="molecule type" value="Genomic_DNA"/>
</dbReference>
<dbReference type="CDD" id="cd00567">
    <property type="entry name" value="ACAD"/>
    <property type="match status" value="1"/>
</dbReference>
<evidence type="ECO:0000313" key="8">
    <source>
        <dbReference type="EMBL" id="MFD0947915.1"/>
    </source>
</evidence>
<dbReference type="Pfam" id="PF00441">
    <property type="entry name" value="Acyl-CoA_dh_1"/>
    <property type="match status" value="1"/>
</dbReference>
<dbReference type="InterPro" id="IPR009100">
    <property type="entry name" value="AcylCoA_DH/oxidase_NM_dom_sf"/>
</dbReference>
<dbReference type="InterPro" id="IPR036250">
    <property type="entry name" value="AcylCo_DH-like_C"/>
</dbReference>
<keyword evidence="3" id="KW-0285">Flavoprotein</keyword>